<feature type="region of interest" description="Disordered" evidence="1">
    <location>
        <begin position="172"/>
        <end position="256"/>
    </location>
</feature>
<evidence type="ECO:0000256" key="2">
    <source>
        <dbReference type="SAM" id="Phobius"/>
    </source>
</evidence>
<feature type="compositionally biased region" description="Acidic residues" evidence="1">
    <location>
        <begin position="191"/>
        <end position="204"/>
    </location>
</feature>
<feature type="compositionally biased region" description="Pro residues" evidence="1">
    <location>
        <begin position="209"/>
        <end position="219"/>
    </location>
</feature>
<name>A0A7S1YNT3_9STRA</name>
<sequence>MMSQRILNAIRATLLDQAILQLSSGTTKLTATLPADIIEEYPPSTMGKLVSEILSIFQDMASYTPHPIKEAFKNYTRDKSQAELCFVCAIVIAVVVFVIVLPALEAILRREEGCGDEEELTTEEEILRYYYFSQQREGDESSSSSEKHQTMRVYTPGVGVVQMSMEELLRECSSSSCSGSSTGTSGSMETIYEEEEEEEHEEYDLPSPTSSPPVTPPPPEMRRTDAYSRMVDEELKKRLFHDDETRPPLSTNHAPQ</sequence>
<keyword evidence="2" id="KW-0812">Transmembrane</keyword>
<gene>
    <name evidence="3" type="ORF">SMAR1039_LOCUS326</name>
</gene>
<dbReference type="EMBL" id="HBGM01000475">
    <property type="protein sequence ID" value="CAD9313172.1"/>
    <property type="molecule type" value="Transcribed_RNA"/>
</dbReference>
<evidence type="ECO:0000256" key="1">
    <source>
        <dbReference type="SAM" id="MobiDB-lite"/>
    </source>
</evidence>
<protein>
    <submittedName>
        <fullName evidence="3">Uncharacterized protein</fullName>
    </submittedName>
</protein>
<evidence type="ECO:0000313" key="3">
    <source>
        <dbReference type="EMBL" id="CAD9313172.1"/>
    </source>
</evidence>
<organism evidence="3">
    <name type="scientific">Skeletonema marinoi</name>
    <dbReference type="NCBI Taxonomy" id="267567"/>
    <lineage>
        <taxon>Eukaryota</taxon>
        <taxon>Sar</taxon>
        <taxon>Stramenopiles</taxon>
        <taxon>Ochrophyta</taxon>
        <taxon>Bacillariophyta</taxon>
        <taxon>Coscinodiscophyceae</taxon>
        <taxon>Thalassiosirophycidae</taxon>
        <taxon>Thalassiosirales</taxon>
        <taxon>Skeletonemataceae</taxon>
        <taxon>Skeletonema</taxon>
        <taxon>Skeletonema marinoi-dohrnii complex</taxon>
    </lineage>
</organism>
<reference evidence="3" key="1">
    <citation type="submission" date="2021-01" db="EMBL/GenBank/DDBJ databases">
        <authorList>
            <person name="Corre E."/>
            <person name="Pelletier E."/>
            <person name="Niang G."/>
            <person name="Scheremetjew M."/>
            <person name="Finn R."/>
            <person name="Kale V."/>
            <person name="Holt S."/>
            <person name="Cochrane G."/>
            <person name="Meng A."/>
            <person name="Brown T."/>
            <person name="Cohen L."/>
        </authorList>
    </citation>
    <scope>NUCLEOTIDE SEQUENCE</scope>
    <source>
        <strain evidence="3">FE7</strain>
    </source>
</reference>
<keyword evidence="2" id="KW-1133">Transmembrane helix</keyword>
<feature type="compositionally biased region" description="Basic and acidic residues" evidence="1">
    <location>
        <begin position="220"/>
        <end position="246"/>
    </location>
</feature>
<dbReference type="AlphaFoldDB" id="A0A7S1YNT3"/>
<feature type="compositionally biased region" description="Low complexity" evidence="1">
    <location>
        <begin position="172"/>
        <end position="187"/>
    </location>
</feature>
<proteinExistence type="predicted"/>
<accession>A0A7S1YNT3</accession>
<keyword evidence="2" id="KW-0472">Membrane</keyword>
<feature type="transmembrane region" description="Helical" evidence="2">
    <location>
        <begin position="84"/>
        <end position="104"/>
    </location>
</feature>